<dbReference type="Gene3D" id="3.40.30.10">
    <property type="entry name" value="Glutaredoxin"/>
    <property type="match status" value="1"/>
</dbReference>
<dbReference type="InterPro" id="IPR036249">
    <property type="entry name" value="Thioredoxin-like_sf"/>
</dbReference>
<feature type="domain" description="Thioredoxin" evidence="2">
    <location>
        <begin position="24"/>
        <end position="166"/>
    </location>
</feature>
<dbReference type="Pfam" id="PF00578">
    <property type="entry name" value="AhpC-TSA"/>
    <property type="match status" value="1"/>
</dbReference>
<dbReference type="PANTHER" id="PTHR42852:SF17">
    <property type="entry name" value="THIOREDOXIN-LIKE PROTEIN HI_1115"/>
    <property type="match status" value="1"/>
</dbReference>
<dbReference type="InterPro" id="IPR050553">
    <property type="entry name" value="Thioredoxin_ResA/DsbE_sf"/>
</dbReference>
<dbReference type="InterPro" id="IPR013766">
    <property type="entry name" value="Thioredoxin_domain"/>
</dbReference>
<evidence type="ECO:0000313" key="3">
    <source>
        <dbReference type="EMBL" id="PIS28559.1"/>
    </source>
</evidence>
<dbReference type="InterPro" id="IPR000866">
    <property type="entry name" value="AhpC/TSA"/>
</dbReference>
<dbReference type="SUPFAM" id="SSF52833">
    <property type="entry name" value="Thioredoxin-like"/>
    <property type="match status" value="1"/>
</dbReference>
<name>A0A2H0XWN4_UNCSA</name>
<accession>A0A2H0XWN4</accession>
<keyword evidence="1" id="KW-0732">Signal</keyword>
<feature type="chain" id="PRO_5013567681" description="Thioredoxin domain-containing protein" evidence="1">
    <location>
        <begin position="21"/>
        <end position="167"/>
    </location>
</feature>
<reference evidence="3 4" key="1">
    <citation type="submission" date="2017-09" db="EMBL/GenBank/DDBJ databases">
        <title>Depth-based differentiation of microbial function through sediment-hosted aquifers and enrichment of novel symbionts in the deep terrestrial subsurface.</title>
        <authorList>
            <person name="Probst A.J."/>
            <person name="Ladd B."/>
            <person name="Jarett J.K."/>
            <person name="Geller-Mcgrath D.E."/>
            <person name="Sieber C.M."/>
            <person name="Emerson J.B."/>
            <person name="Anantharaman K."/>
            <person name="Thomas B.C."/>
            <person name="Malmstrom R."/>
            <person name="Stieglmeier M."/>
            <person name="Klingl A."/>
            <person name="Woyke T."/>
            <person name="Ryan C.M."/>
            <person name="Banfield J.F."/>
        </authorList>
    </citation>
    <scope>NUCLEOTIDE SEQUENCE [LARGE SCALE GENOMIC DNA]</scope>
    <source>
        <strain evidence="3">CG08_land_8_20_14_0_20_45_16</strain>
    </source>
</reference>
<dbReference type="EMBL" id="PEYM01000127">
    <property type="protein sequence ID" value="PIS28559.1"/>
    <property type="molecule type" value="Genomic_DNA"/>
</dbReference>
<dbReference type="GO" id="GO:0016491">
    <property type="term" value="F:oxidoreductase activity"/>
    <property type="evidence" value="ECO:0007669"/>
    <property type="project" value="InterPro"/>
</dbReference>
<gene>
    <name evidence="3" type="ORF">COT42_07580</name>
</gene>
<dbReference type="Proteomes" id="UP000231343">
    <property type="component" value="Unassembled WGS sequence"/>
</dbReference>
<organism evidence="3 4">
    <name type="scientific">Candidatus Saganbacteria bacterium CG08_land_8_20_14_0_20_45_16</name>
    <dbReference type="NCBI Taxonomy" id="2014293"/>
    <lineage>
        <taxon>Bacteria</taxon>
        <taxon>Bacillati</taxon>
        <taxon>Saganbacteria</taxon>
    </lineage>
</organism>
<evidence type="ECO:0000313" key="4">
    <source>
        <dbReference type="Proteomes" id="UP000231343"/>
    </source>
</evidence>
<evidence type="ECO:0000256" key="1">
    <source>
        <dbReference type="SAM" id="SignalP"/>
    </source>
</evidence>
<sequence length="167" mass="19072">MRQKLVFCLLFLMLATAVFAGPGMQTIASPTDFSLPDLNGQVFSLHSILGKKTIIIISFFASWSNTCQQELAFLDRLNKEYNNSKLEVLGISFDRKQSELQSYLSQNQPSFKVLYDKKLTTLRNYRVLIIPTIIFIDQNGEVKNVFVDFDENVEKAVKAELDKLIHT</sequence>
<feature type="signal peptide" evidence="1">
    <location>
        <begin position="1"/>
        <end position="20"/>
    </location>
</feature>
<dbReference type="GO" id="GO:0016209">
    <property type="term" value="F:antioxidant activity"/>
    <property type="evidence" value="ECO:0007669"/>
    <property type="project" value="InterPro"/>
</dbReference>
<dbReference type="AlphaFoldDB" id="A0A2H0XWN4"/>
<dbReference type="PROSITE" id="PS51352">
    <property type="entry name" value="THIOREDOXIN_2"/>
    <property type="match status" value="1"/>
</dbReference>
<dbReference type="PANTHER" id="PTHR42852">
    <property type="entry name" value="THIOL:DISULFIDE INTERCHANGE PROTEIN DSBE"/>
    <property type="match status" value="1"/>
</dbReference>
<comment type="caution">
    <text evidence="3">The sequence shown here is derived from an EMBL/GenBank/DDBJ whole genome shotgun (WGS) entry which is preliminary data.</text>
</comment>
<evidence type="ECO:0000259" key="2">
    <source>
        <dbReference type="PROSITE" id="PS51352"/>
    </source>
</evidence>
<dbReference type="CDD" id="cd02966">
    <property type="entry name" value="TlpA_like_family"/>
    <property type="match status" value="1"/>
</dbReference>
<protein>
    <recommendedName>
        <fullName evidence="2">Thioredoxin domain-containing protein</fullName>
    </recommendedName>
</protein>
<proteinExistence type="predicted"/>